<feature type="transmembrane region" description="Helical" evidence="1">
    <location>
        <begin position="259"/>
        <end position="281"/>
    </location>
</feature>
<evidence type="ECO:0000313" key="3">
    <source>
        <dbReference type="EMBL" id="ALJ06498.1"/>
    </source>
</evidence>
<feature type="transmembrane region" description="Helical" evidence="1">
    <location>
        <begin position="12"/>
        <end position="36"/>
    </location>
</feature>
<keyword evidence="4" id="KW-1185">Reference proteome</keyword>
<keyword evidence="1" id="KW-1133">Transmembrane helix</keyword>
<dbReference type="InterPro" id="IPR019196">
    <property type="entry name" value="ABC_transp_unknown"/>
</dbReference>
<dbReference type="RefSeq" id="WP_054730602.1">
    <property type="nucleotide sequence ID" value="NZ_CP012898.1"/>
</dbReference>
<accession>A0A0P0CJU6</accession>
<feature type="transmembrane region" description="Helical" evidence="1">
    <location>
        <begin position="229"/>
        <end position="247"/>
    </location>
</feature>
<feature type="transmembrane region" description="Helical" evidence="1">
    <location>
        <begin position="728"/>
        <end position="751"/>
    </location>
</feature>
<dbReference type="GO" id="GO:0005886">
    <property type="term" value="C:plasma membrane"/>
    <property type="evidence" value="ECO:0007669"/>
    <property type="project" value="UniProtKB-SubCell"/>
</dbReference>
<dbReference type="PATRIC" id="fig|1736674.3.peg.3222"/>
<feature type="transmembrane region" description="Helical" evidence="1">
    <location>
        <begin position="146"/>
        <end position="167"/>
    </location>
</feature>
<gene>
    <name evidence="3" type="ORF">APS56_15745</name>
</gene>
<reference evidence="3 4" key="1">
    <citation type="submission" date="2015-10" db="EMBL/GenBank/DDBJ databases">
        <authorList>
            <person name="Gilbert D.G."/>
        </authorList>
    </citation>
    <scope>NUCLEOTIDE SEQUENCE [LARGE SCALE GENOMIC DNA]</scope>
    <source>
        <strain evidence="4">HZ-22</strain>
    </source>
</reference>
<dbReference type="PANTHER" id="PTHR37305">
    <property type="entry name" value="INTEGRAL MEMBRANE PROTEIN-RELATED"/>
    <property type="match status" value="1"/>
</dbReference>
<dbReference type="KEGG" id="ahz:APS56_15745"/>
<name>A0A0P0CJU6_9FLAO</name>
<dbReference type="PANTHER" id="PTHR37305:SF1">
    <property type="entry name" value="MEMBRANE PROTEIN"/>
    <property type="match status" value="1"/>
</dbReference>
<dbReference type="OrthoDB" id="609779at2"/>
<dbReference type="Pfam" id="PF09822">
    <property type="entry name" value="ABC_transp_aux"/>
    <property type="match status" value="1"/>
</dbReference>
<evidence type="ECO:0000256" key="1">
    <source>
        <dbReference type="SAM" id="Phobius"/>
    </source>
</evidence>
<feature type="domain" description="ABC-type uncharacterised transport system" evidence="2">
    <location>
        <begin position="448"/>
        <end position="689"/>
    </location>
</feature>
<organism evidence="3 4">
    <name type="scientific">Pseudalgibacter alginicilyticus</name>
    <dbReference type="NCBI Taxonomy" id="1736674"/>
    <lineage>
        <taxon>Bacteria</taxon>
        <taxon>Pseudomonadati</taxon>
        <taxon>Bacteroidota</taxon>
        <taxon>Flavobacteriia</taxon>
        <taxon>Flavobacteriales</taxon>
        <taxon>Flavobacteriaceae</taxon>
        <taxon>Pseudalgibacter</taxon>
    </lineage>
</organism>
<dbReference type="STRING" id="1736674.APS56_15745"/>
<dbReference type="GO" id="GO:0140359">
    <property type="term" value="F:ABC-type transporter activity"/>
    <property type="evidence" value="ECO:0007669"/>
    <property type="project" value="InterPro"/>
</dbReference>
<feature type="transmembrane region" description="Helical" evidence="1">
    <location>
        <begin position="173"/>
        <end position="193"/>
    </location>
</feature>
<proteinExistence type="predicted"/>
<dbReference type="Pfam" id="PF12679">
    <property type="entry name" value="ABC2_membrane_2"/>
    <property type="match status" value="1"/>
</dbReference>
<evidence type="ECO:0000259" key="2">
    <source>
        <dbReference type="Pfam" id="PF09822"/>
    </source>
</evidence>
<dbReference type="Proteomes" id="UP000057981">
    <property type="component" value="Chromosome"/>
</dbReference>
<keyword evidence="1" id="KW-0812">Transmembrane</keyword>
<keyword evidence="1" id="KW-0472">Membrane</keyword>
<sequence length="756" mass="85193">MKKIFKIAQVELSVLFYSPIAWLVLIIFIIQCGINISDLIDAKAANQELGHELKGLTKDVFGGYNAFFNAVKNNLYLYIPLLTMGLMSRELSSGSIKLLFSSPVTNQQIILGKFLAMAVYCLLLVLVLFGVIFTGFISIEALDFKYLLGGILGLYLLACAYSAIGLFMSSLTIYQVVAAMSTLAVFAALNFMSSVGQSIDLVRDITYWMALSGRVNNFITGLISSKDLIYFILIISLFLVLSIMRLNSGRSTYSLATKTLRYAAVIITVLFIGYLSSLPMFNGYYDTTRFKTNTLTKKTQDLLKQLDEPIKITVYANVINQFAHLASPKFRIYDLKQFDDYTRFMPNLEIEYRPYYNYTLDRRDDTDKTLLERAQRAATAYGFDFDEVLTPDEVSKLIDLKPESNGFVRALEYNGKIANLRMFFDQIGYPKEAEISAAVKNILLGAAKVGVLTGNGERSIDKKGDKAYQGVLNQLNTRSSLINQGFNNLNISFSEYDILPLDLSVLIIADPIEEYNEEELQKIKTYLMHGGHAIIAGEPNKEHIFNPILETLGVQFSNGVLLQESKDYKLDLIQAEISDQANDLGFILEEKSVVSMPNAMAITFKDTLGFKVTPILKTNKNKVWNQTGGVNLETDTVVFNPIKNNKLEAVVALALNRTVQGRHQKIMIFGDADFMSNKEMSRSNLKNKENYKFVENTFKWFSNGEYPIDTTRPKPIDNKILISQEKIVWIKAVFIGVLPVLLLLCGIYILMKRKRN</sequence>
<protein>
    <submittedName>
        <fullName evidence="3">ABC transporter</fullName>
    </submittedName>
</protein>
<dbReference type="EMBL" id="CP012898">
    <property type="protein sequence ID" value="ALJ06498.1"/>
    <property type="molecule type" value="Genomic_DNA"/>
</dbReference>
<feature type="transmembrane region" description="Helical" evidence="1">
    <location>
        <begin position="114"/>
        <end position="139"/>
    </location>
</feature>
<evidence type="ECO:0000313" key="4">
    <source>
        <dbReference type="Proteomes" id="UP000057981"/>
    </source>
</evidence>
<dbReference type="AlphaFoldDB" id="A0A0P0CJU6"/>